<dbReference type="Proteomes" id="UP000792457">
    <property type="component" value="Unassembled WGS sequence"/>
</dbReference>
<dbReference type="Pfam" id="PF08666">
    <property type="entry name" value="SAF"/>
    <property type="match status" value="1"/>
</dbReference>
<dbReference type="CDD" id="cd11615">
    <property type="entry name" value="SAF_NeuB_like"/>
    <property type="match status" value="1"/>
</dbReference>
<evidence type="ECO:0000256" key="4">
    <source>
        <dbReference type="ARBA" id="ARBA00067780"/>
    </source>
</evidence>
<dbReference type="InterPro" id="IPR006190">
    <property type="entry name" value="SAF_AFP_Neu5Ac"/>
</dbReference>
<dbReference type="SUPFAM" id="SSF51269">
    <property type="entry name" value="AFP III-like domain"/>
    <property type="match status" value="1"/>
</dbReference>
<dbReference type="PANTHER" id="PTHR42966:SF1">
    <property type="entry name" value="SIALIC ACID SYNTHASE"/>
    <property type="match status" value="1"/>
</dbReference>
<dbReference type="Pfam" id="PF03102">
    <property type="entry name" value="NeuB"/>
    <property type="match status" value="1"/>
</dbReference>
<dbReference type="GO" id="GO:0016051">
    <property type="term" value="P:carbohydrate biosynthetic process"/>
    <property type="evidence" value="ECO:0007669"/>
    <property type="project" value="InterPro"/>
</dbReference>
<keyword evidence="1" id="KW-0808">Transferase</keyword>
<dbReference type="EC" id="2.5.1.57" evidence="3"/>
<dbReference type="SUPFAM" id="SSF51569">
    <property type="entry name" value="Aldolase"/>
    <property type="match status" value="1"/>
</dbReference>
<keyword evidence="8" id="KW-1185">Reference proteome</keyword>
<dbReference type="InterPro" id="IPR013785">
    <property type="entry name" value="Aldolase_TIM"/>
</dbReference>
<comment type="catalytic activity">
    <reaction evidence="2">
        <text>aldehydo-N-acetyl-D-mannosamine 6-phosphate + phosphoenolpyruvate + H2O = N-acetylneuraminate 9-phosphate + phosphate</text>
        <dbReference type="Rhea" id="RHEA:80835"/>
        <dbReference type="ChEBI" id="CHEBI:15377"/>
        <dbReference type="ChEBI" id="CHEBI:43474"/>
        <dbReference type="ChEBI" id="CHEBI:58557"/>
        <dbReference type="ChEBI" id="CHEBI:58702"/>
        <dbReference type="ChEBI" id="CHEBI:231734"/>
        <dbReference type="EC" id="2.5.1.57"/>
    </reaction>
    <physiologicalReaction direction="left-to-right" evidence="2">
        <dbReference type="Rhea" id="RHEA:80836"/>
    </physiologicalReaction>
</comment>
<reference evidence="7" key="2">
    <citation type="submission" date="2017-10" db="EMBL/GenBank/DDBJ databases">
        <title>Ladona fulva Genome sequencing and assembly.</title>
        <authorList>
            <person name="Murali S."/>
            <person name="Richards S."/>
            <person name="Bandaranaike D."/>
            <person name="Bellair M."/>
            <person name="Blankenburg K."/>
            <person name="Chao H."/>
            <person name="Dinh H."/>
            <person name="Doddapaneni H."/>
            <person name="Dugan-Rocha S."/>
            <person name="Elkadiri S."/>
            <person name="Gnanaolivu R."/>
            <person name="Hernandez B."/>
            <person name="Skinner E."/>
            <person name="Javaid M."/>
            <person name="Lee S."/>
            <person name="Li M."/>
            <person name="Ming W."/>
            <person name="Munidasa M."/>
            <person name="Muniz J."/>
            <person name="Nguyen L."/>
            <person name="Hughes D."/>
            <person name="Osuji N."/>
            <person name="Pu L.-L."/>
            <person name="Puazo M."/>
            <person name="Qu C."/>
            <person name="Quiroz J."/>
            <person name="Raj R."/>
            <person name="Weissenberger G."/>
            <person name="Xin Y."/>
            <person name="Zou X."/>
            <person name="Han Y."/>
            <person name="Worley K."/>
            <person name="Muzny D."/>
            <person name="Gibbs R."/>
        </authorList>
    </citation>
    <scope>NUCLEOTIDE SEQUENCE</scope>
    <source>
        <strain evidence="7">Sampled in the wild</strain>
    </source>
</reference>
<dbReference type="EMBL" id="KZ308544">
    <property type="protein sequence ID" value="KAG8231235.1"/>
    <property type="molecule type" value="Genomic_DNA"/>
</dbReference>
<reference evidence="7" key="1">
    <citation type="submission" date="2013-04" db="EMBL/GenBank/DDBJ databases">
        <authorList>
            <person name="Qu J."/>
            <person name="Murali S.C."/>
            <person name="Bandaranaike D."/>
            <person name="Bellair M."/>
            <person name="Blankenburg K."/>
            <person name="Chao H."/>
            <person name="Dinh H."/>
            <person name="Doddapaneni H."/>
            <person name="Downs B."/>
            <person name="Dugan-Rocha S."/>
            <person name="Elkadiri S."/>
            <person name="Gnanaolivu R.D."/>
            <person name="Hernandez B."/>
            <person name="Javaid M."/>
            <person name="Jayaseelan J.C."/>
            <person name="Lee S."/>
            <person name="Li M."/>
            <person name="Ming W."/>
            <person name="Munidasa M."/>
            <person name="Muniz J."/>
            <person name="Nguyen L."/>
            <person name="Ongeri F."/>
            <person name="Osuji N."/>
            <person name="Pu L.-L."/>
            <person name="Puazo M."/>
            <person name="Qu C."/>
            <person name="Quiroz J."/>
            <person name="Raj R."/>
            <person name="Weissenberger G."/>
            <person name="Xin Y."/>
            <person name="Zou X."/>
            <person name="Han Y."/>
            <person name="Richards S."/>
            <person name="Worley K."/>
            <person name="Muzny D."/>
            <person name="Gibbs R."/>
        </authorList>
    </citation>
    <scope>NUCLEOTIDE SEQUENCE</scope>
    <source>
        <strain evidence="7">Sampled in the wild</strain>
    </source>
</reference>
<dbReference type="Gene3D" id="3.90.1210.10">
    <property type="entry name" value="Antifreeze-like/N-acetylneuraminic acid synthase C-terminal domain"/>
    <property type="match status" value="1"/>
</dbReference>
<accession>A0A8K0KA88</accession>
<feature type="domain" description="AFP-like" evidence="6">
    <location>
        <begin position="296"/>
        <end position="355"/>
    </location>
</feature>
<evidence type="ECO:0000259" key="6">
    <source>
        <dbReference type="PROSITE" id="PS50844"/>
    </source>
</evidence>
<dbReference type="PROSITE" id="PS50844">
    <property type="entry name" value="AFP_LIKE"/>
    <property type="match status" value="1"/>
</dbReference>
<evidence type="ECO:0000313" key="8">
    <source>
        <dbReference type="Proteomes" id="UP000792457"/>
    </source>
</evidence>
<evidence type="ECO:0000256" key="5">
    <source>
        <dbReference type="ARBA" id="ARBA00083845"/>
    </source>
</evidence>
<dbReference type="SMART" id="SM00858">
    <property type="entry name" value="SAF"/>
    <property type="match status" value="1"/>
</dbReference>
<dbReference type="GO" id="GO:0047444">
    <property type="term" value="F:N-acylneuraminate-9-phosphate synthase activity"/>
    <property type="evidence" value="ECO:0007669"/>
    <property type="project" value="UniProtKB-EC"/>
</dbReference>
<dbReference type="Gene3D" id="3.20.20.70">
    <property type="entry name" value="Aldolase class I"/>
    <property type="match status" value="1"/>
</dbReference>
<evidence type="ECO:0000256" key="2">
    <source>
        <dbReference type="ARBA" id="ARBA00050599"/>
    </source>
</evidence>
<dbReference type="OrthoDB" id="9928645at2759"/>
<proteinExistence type="predicted"/>
<dbReference type="FunFam" id="3.20.20.70:FF:000144">
    <property type="entry name" value="sialic acid synthase"/>
    <property type="match status" value="1"/>
</dbReference>
<dbReference type="GO" id="GO:1901137">
    <property type="term" value="P:carbohydrate derivative biosynthetic process"/>
    <property type="evidence" value="ECO:0007669"/>
    <property type="project" value="UniProtKB-ARBA"/>
</dbReference>
<protein>
    <recommendedName>
        <fullName evidence="4">N-acetylneuraminate-9-phosphate synthase</fullName>
        <ecNumber evidence="3">2.5.1.57</ecNumber>
    </recommendedName>
    <alternativeName>
        <fullName evidence="5">Sialic acid synthase</fullName>
    </alternativeName>
</protein>
<gene>
    <name evidence="7" type="ORF">J437_LFUL005909</name>
</gene>
<evidence type="ECO:0000256" key="3">
    <source>
        <dbReference type="ARBA" id="ARBA00066534"/>
    </source>
</evidence>
<dbReference type="InterPro" id="IPR051690">
    <property type="entry name" value="PseI-like"/>
</dbReference>
<dbReference type="GO" id="GO:0006054">
    <property type="term" value="P:N-acetylneuraminate metabolic process"/>
    <property type="evidence" value="ECO:0007669"/>
    <property type="project" value="UniProtKB-ARBA"/>
</dbReference>
<evidence type="ECO:0000313" key="7">
    <source>
        <dbReference type="EMBL" id="KAG8231235.1"/>
    </source>
</evidence>
<comment type="caution">
    <text evidence="7">The sequence shown here is derived from an EMBL/GenBank/DDBJ whole genome shotgun (WGS) entry which is preliminary data.</text>
</comment>
<dbReference type="PANTHER" id="PTHR42966">
    <property type="entry name" value="N-ACETYLNEURAMINATE SYNTHASE"/>
    <property type="match status" value="1"/>
</dbReference>
<dbReference type="InterPro" id="IPR013132">
    <property type="entry name" value="PseI/NeuA/B-like_N"/>
</dbReference>
<name>A0A8K0KA88_LADFU</name>
<organism evidence="7 8">
    <name type="scientific">Ladona fulva</name>
    <name type="common">Scarce chaser dragonfly</name>
    <name type="synonym">Libellula fulva</name>
    <dbReference type="NCBI Taxonomy" id="123851"/>
    <lineage>
        <taxon>Eukaryota</taxon>
        <taxon>Metazoa</taxon>
        <taxon>Ecdysozoa</taxon>
        <taxon>Arthropoda</taxon>
        <taxon>Hexapoda</taxon>
        <taxon>Insecta</taxon>
        <taxon>Pterygota</taxon>
        <taxon>Palaeoptera</taxon>
        <taxon>Odonata</taxon>
        <taxon>Epiprocta</taxon>
        <taxon>Anisoptera</taxon>
        <taxon>Libelluloidea</taxon>
        <taxon>Libellulidae</taxon>
        <taxon>Ladona</taxon>
    </lineage>
</organism>
<sequence length="355" mass="39092">MTKNLELCSGKYVGNGYPCFIIAEVGQNHQGNIDIAKMLIETAKKGGADCVKFQKSHLNSKFNAAALARKYHETNSWGETYGDHKSYLEFSVDQFIELQTFAHSINIPFTASPMDEVSLELLNSMDVPFIKIGSGDANNFPLLRKAAETGRPIVLSTGMQSMSSIRNAVSAITEVQRRPRLCLLQCTSSYPTPPNQAHLRVMETFRKEFPDVHIGYSGHEKGYAISLAAVALGAKVIERHITFDKTAKGSDHTCSLEPEEFTRFVKDVREVEAALGNPDKVPLPCEYPVIKKLGKTLVATKDLSAGTILNQSDIVAKVAEPQGISAENILSVIGKKLLKDVKCDESILFHDLLYE</sequence>
<dbReference type="InterPro" id="IPR013974">
    <property type="entry name" value="SAF"/>
</dbReference>
<evidence type="ECO:0000256" key="1">
    <source>
        <dbReference type="ARBA" id="ARBA00022679"/>
    </source>
</evidence>
<dbReference type="AlphaFoldDB" id="A0A8K0KA88"/>
<dbReference type="InterPro" id="IPR036732">
    <property type="entry name" value="AFP_Neu5c_C_sf"/>
</dbReference>
<dbReference type="InterPro" id="IPR057736">
    <property type="entry name" value="SAF_PseI/NeuA/NeuB"/>
</dbReference>